<name>A0ACB9TID5_HOLOL</name>
<dbReference type="EMBL" id="CM043016">
    <property type="protein sequence ID" value="KAI4466626.1"/>
    <property type="molecule type" value="Genomic_DNA"/>
</dbReference>
<organism evidence="1 2">
    <name type="scientific">Holotrichia oblita</name>
    <name type="common">Chafer beetle</name>
    <dbReference type="NCBI Taxonomy" id="644536"/>
    <lineage>
        <taxon>Eukaryota</taxon>
        <taxon>Metazoa</taxon>
        <taxon>Ecdysozoa</taxon>
        <taxon>Arthropoda</taxon>
        <taxon>Hexapoda</taxon>
        <taxon>Insecta</taxon>
        <taxon>Pterygota</taxon>
        <taxon>Neoptera</taxon>
        <taxon>Endopterygota</taxon>
        <taxon>Coleoptera</taxon>
        <taxon>Polyphaga</taxon>
        <taxon>Scarabaeiformia</taxon>
        <taxon>Scarabaeidae</taxon>
        <taxon>Melolonthinae</taxon>
        <taxon>Holotrichia</taxon>
    </lineage>
</organism>
<comment type="caution">
    <text evidence="1">The sequence shown here is derived from an EMBL/GenBank/DDBJ whole genome shotgun (WGS) entry which is preliminary data.</text>
</comment>
<proteinExistence type="predicted"/>
<evidence type="ECO:0000313" key="2">
    <source>
        <dbReference type="Proteomes" id="UP001056778"/>
    </source>
</evidence>
<gene>
    <name evidence="1" type="ORF">MML48_2g00006965</name>
</gene>
<keyword evidence="2" id="KW-1185">Reference proteome</keyword>
<accession>A0ACB9TID5</accession>
<sequence>MLKGRTVKKPLSSKLVNRFIENHPSLSYNGVNVKCLVCNIYINHITKSNLQRHVDSARHKDRNTGADTKYDEFLFDLCTMMVVCNLPFTLLRNRSFISSLKKYGNVDLPSCTHLRRYLKSVRVRLENKIKADLKNKKVWLSVDETTDDRRKRSVLHVMVRKMEPNQSSSSILLASRQIQECTAPVILKVMLNTLDKFEISTDQILMLVTDDGATMLSVSRSLKEEGGNFLHITCKIQALHLVAEQIRECYPNVDALISSTNKAVFLKSPKRPQPILTPWRTSWLRSAFHYHKYFEDICIKESRIKFQNTQVKNDLQTIHNNYFGLVQALEILQNSSLSLQESVQVLKDTHAQLCSIEDASILTVRR</sequence>
<reference evidence="1" key="1">
    <citation type="submission" date="2022-04" db="EMBL/GenBank/DDBJ databases">
        <title>Chromosome-scale genome assembly of Holotrichia oblita Faldermann.</title>
        <authorList>
            <person name="Rongchong L."/>
        </authorList>
    </citation>
    <scope>NUCLEOTIDE SEQUENCE</scope>
    <source>
        <strain evidence="1">81SQS9</strain>
    </source>
</reference>
<protein>
    <submittedName>
        <fullName evidence="1">Uncharacterized protein</fullName>
    </submittedName>
</protein>
<dbReference type="Proteomes" id="UP001056778">
    <property type="component" value="Chromosome 2"/>
</dbReference>
<evidence type="ECO:0000313" key="1">
    <source>
        <dbReference type="EMBL" id="KAI4466626.1"/>
    </source>
</evidence>